<keyword evidence="6 8" id="KW-0472">Membrane</keyword>
<accession>A0A2N3YFS0</accession>
<dbReference type="EMBL" id="PJNE01000001">
    <property type="protein sequence ID" value="PKW25669.1"/>
    <property type="molecule type" value="Genomic_DNA"/>
</dbReference>
<sequence length="250" mass="26654">MSSTTRTRRPSGLESSATRFRDRAIARRRRPWRRAAGVLVTAALLGGVVYVGGWTDVLGVHDIEVTGVSGAEARAVEQLVSVPLGTPLVRVDTDTVEADVRARVTVAEVSVRRQWPRTLRVEVVPRRAAIVVKNPHGRLQVVDATGVAFGTVRAAPAGVPIVTAVGSRATSPEALHAALGFLDALPDDLEKKVTAVKVSSANLVTFRMGPRTVVWGGEQDGEKKVRVLRVLLTTKAAVVDVSAPDTPVTR</sequence>
<dbReference type="InterPro" id="IPR050487">
    <property type="entry name" value="FtsQ_DivIB"/>
</dbReference>
<keyword evidence="3 10" id="KW-0132">Cell division</keyword>
<evidence type="ECO:0000256" key="5">
    <source>
        <dbReference type="ARBA" id="ARBA00022989"/>
    </source>
</evidence>
<dbReference type="PANTHER" id="PTHR37820">
    <property type="entry name" value="CELL DIVISION PROTEIN DIVIB"/>
    <property type="match status" value="1"/>
</dbReference>
<comment type="subcellular location">
    <subcellularLocation>
        <location evidence="1">Membrane</location>
    </subcellularLocation>
</comment>
<dbReference type="PANTHER" id="PTHR37820:SF1">
    <property type="entry name" value="CELL DIVISION PROTEIN FTSQ"/>
    <property type="match status" value="1"/>
</dbReference>
<dbReference type="AlphaFoldDB" id="A0A2N3YFS0"/>
<dbReference type="InterPro" id="IPR034746">
    <property type="entry name" value="POTRA"/>
</dbReference>
<evidence type="ECO:0000256" key="3">
    <source>
        <dbReference type="ARBA" id="ARBA00022618"/>
    </source>
</evidence>
<organism evidence="10 11">
    <name type="scientific">Phycicoccus duodecadis</name>
    <dbReference type="NCBI Taxonomy" id="173053"/>
    <lineage>
        <taxon>Bacteria</taxon>
        <taxon>Bacillati</taxon>
        <taxon>Actinomycetota</taxon>
        <taxon>Actinomycetes</taxon>
        <taxon>Micrococcales</taxon>
        <taxon>Intrasporangiaceae</taxon>
        <taxon>Phycicoccus</taxon>
    </lineage>
</organism>
<dbReference type="OrthoDB" id="9790760at2"/>
<dbReference type="Pfam" id="PF08478">
    <property type="entry name" value="POTRA_1"/>
    <property type="match status" value="1"/>
</dbReference>
<evidence type="ECO:0000313" key="11">
    <source>
        <dbReference type="Proteomes" id="UP000233781"/>
    </source>
</evidence>
<dbReference type="InterPro" id="IPR013685">
    <property type="entry name" value="POTRA_FtsQ_type"/>
</dbReference>
<evidence type="ECO:0000256" key="2">
    <source>
        <dbReference type="ARBA" id="ARBA00022475"/>
    </source>
</evidence>
<dbReference type="PROSITE" id="PS51779">
    <property type="entry name" value="POTRA"/>
    <property type="match status" value="1"/>
</dbReference>
<evidence type="ECO:0000256" key="6">
    <source>
        <dbReference type="ARBA" id="ARBA00023136"/>
    </source>
</evidence>
<feature type="transmembrane region" description="Helical" evidence="8">
    <location>
        <begin position="35"/>
        <end position="54"/>
    </location>
</feature>
<keyword evidence="2" id="KW-1003">Cell membrane</keyword>
<evidence type="ECO:0000259" key="9">
    <source>
        <dbReference type="PROSITE" id="PS51779"/>
    </source>
</evidence>
<evidence type="ECO:0000256" key="1">
    <source>
        <dbReference type="ARBA" id="ARBA00004370"/>
    </source>
</evidence>
<evidence type="ECO:0000256" key="7">
    <source>
        <dbReference type="ARBA" id="ARBA00023306"/>
    </source>
</evidence>
<name>A0A2N3YFS0_9MICO</name>
<keyword evidence="4 8" id="KW-0812">Transmembrane</keyword>
<comment type="caution">
    <text evidence="10">The sequence shown here is derived from an EMBL/GenBank/DDBJ whole genome shotgun (WGS) entry which is preliminary data.</text>
</comment>
<gene>
    <name evidence="10" type="ORF">ATL31_0467</name>
</gene>
<dbReference type="GO" id="GO:0005886">
    <property type="term" value="C:plasma membrane"/>
    <property type="evidence" value="ECO:0007669"/>
    <property type="project" value="TreeGrafter"/>
</dbReference>
<evidence type="ECO:0000256" key="8">
    <source>
        <dbReference type="SAM" id="Phobius"/>
    </source>
</evidence>
<keyword evidence="7" id="KW-0131">Cell cycle</keyword>
<protein>
    <submittedName>
        <fullName evidence="10">Cell division protein FtsQ</fullName>
    </submittedName>
</protein>
<proteinExistence type="predicted"/>
<evidence type="ECO:0000313" key="10">
    <source>
        <dbReference type="EMBL" id="PKW25669.1"/>
    </source>
</evidence>
<reference evidence="10 11" key="1">
    <citation type="submission" date="2017-12" db="EMBL/GenBank/DDBJ databases">
        <title>Sequencing the genomes of 1000 Actinobacteria strains.</title>
        <authorList>
            <person name="Klenk H.-P."/>
        </authorList>
    </citation>
    <scope>NUCLEOTIDE SEQUENCE [LARGE SCALE GENOMIC DNA]</scope>
    <source>
        <strain evidence="10 11">DSM 12806</strain>
    </source>
</reference>
<dbReference type="GO" id="GO:0051301">
    <property type="term" value="P:cell division"/>
    <property type="evidence" value="ECO:0007669"/>
    <property type="project" value="UniProtKB-KW"/>
</dbReference>
<keyword evidence="5 8" id="KW-1133">Transmembrane helix</keyword>
<feature type="domain" description="POTRA" evidence="9">
    <location>
        <begin position="58"/>
        <end position="126"/>
    </location>
</feature>
<dbReference type="Proteomes" id="UP000233781">
    <property type="component" value="Unassembled WGS sequence"/>
</dbReference>
<keyword evidence="11" id="KW-1185">Reference proteome</keyword>
<dbReference type="RefSeq" id="WP_101394355.1">
    <property type="nucleotide sequence ID" value="NZ_PJNE01000001.1"/>
</dbReference>
<dbReference type="Gene3D" id="3.10.20.310">
    <property type="entry name" value="membrane protein fhac"/>
    <property type="match status" value="1"/>
</dbReference>
<evidence type="ECO:0000256" key="4">
    <source>
        <dbReference type="ARBA" id="ARBA00022692"/>
    </source>
</evidence>